<protein>
    <recommendedName>
        <fullName evidence="1">Cupin fold metalloprotein WbuC cupin domain-containing protein</fullName>
    </recommendedName>
</protein>
<feature type="domain" description="Cupin fold metalloprotein WbuC cupin" evidence="1">
    <location>
        <begin position="9"/>
        <end position="92"/>
    </location>
</feature>
<evidence type="ECO:0000313" key="3">
    <source>
        <dbReference type="Proteomes" id="UP000237082"/>
    </source>
</evidence>
<sequence>MWPIKSKLISRELIETVIRDSKGMPRKRIPILVHDSYEEMPQRFANCLAAESYIRPHLHEDENQWELVVWLAGEMLVVIFDERGAIQQKIELSQSKNRVFEIARNQYHAYIPLTDCAYFEIRNCQFTPGSDRRYADWAPEENSADAAPYIEWIKQAEIGHRYG</sequence>
<evidence type="ECO:0000313" key="2">
    <source>
        <dbReference type="EMBL" id="POZ60354.1"/>
    </source>
</evidence>
<keyword evidence="3" id="KW-1185">Reference proteome</keyword>
<reference evidence="3" key="1">
    <citation type="submission" date="2018-02" db="EMBL/GenBank/DDBJ databases">
        <authorList>
            <person name="O'Hara-Hanley K."/>
            <person name="Soby S."/>
        </authorList>
    </citation>
    <scope>NUCLEOTIDE SEQUENCE [LARGE SCALE GENOMIC DNA]</scope>
    <source>
        <strain evidence="3">MWU14-2602</strain>
    </source>
</reference>
<dbReference type="RefSeq" id="WP_103904246.1">
    <property type="nucleotide sequence ID" value="NZ_PQWB01000127.1"/>
</dbReference>
<dbReference type="EMBL" id="PQWB01000127">
    <property type="protein sequence ID" value="POZ60354.1"/>
    <property type="molecule type" value="Genomic_DNA"/>
</dbReference>
<dbReference type="InterPro" id="IPR027565">
    <property type="entry name" value="Cupin_WbuC"/>
</dbReference>
<dbReference type="InterPro" id="IPR046058">
    <property type="entry name" value="WbuC_cupin"/>
</dbReference>
<comment type="caution">
    <text evidence="2">The sequence shown here is derived from an EMBL/GenBank/DDBJ whole genome shotgun (WGS) entry which is preliminary data.</text>
</comment>
<name>A0A2S5DBE2_9NEIS</name>
<evidence type="ECO:0000259" key="1">
    <source>
        <dbReference type="Pfam" id="PF19480"/>
    </source>
</evidence>
<accession>A0A2S5DBE2</accession>
<gene>
    <name evidence="2" type="ORF">C2I19_19270</name>
</gene>
<dbReference type="InterPro" id="IPR014710">
    <property type="entry name" value="RmlC-like_jellyroll"/>
</dbReference>
<organism evidence="2 3">
    <name type="scientific">Chromobacterium alticapitis</name>
    <dbReference type="NCBI Taxonomy" id="2073169"/>
    <lineage>
        <taxon>Bacteria</taxon>
        <taxon>Pseudomonadati</taxon>
        <taxon>Pseudomonadota</taxon>
        <taxon>Betaproteobacteria</taxon>
        <taxon>Neisseriales</taxon>
        <taxon>Chromobacteriaceae</taxon>
        <taxon>Chromobacterium</taxon>
    </lineage>
</organism>
<dbReference type="OrthoDB" id="981227at2"/>
<dbReference type="AlphaFoldDB" id="A0A2S5DBE2"/>
<dbReference type="SUPFAM" id="SSF51182">
    <property type="entry name" value="RmlC-like cupins"/>
    <property type="match status" value="1"/>
</dbReference>
<dbReference type="Gene3D" id="2.60.120.10">
    <property type="entry name" value="Jelly Rolls"/>
    <property type="match status" value="1"/>
</dbReference>
<proteinExistence type="predicted"/>
<dbReference type="Proteomes" id="UP000237082">
    <property type="component" value="Unassembled WGS sequence"/>
</dbReference>
<dbReference type="NCBIfam" id="TIGR04366">
    <property type="entry name" value="cupin_WbuC"/>
    <property type="match status" value="1"/>
</dbReference>
<dbReference type="InterPro" id="IPR011051">
    <property type="entry name" value="RmlC_Cupin_sf"/>
</dbReference>
<dbReference type="Pfam" id="PF19480">
    <property type="entry name" value="DUF6016"/>
    <property type="match status" value="1"/>
</dbReference>